<proteinExistence type="predicted"/>
<dbReference type="AlphaFoldDB" id="A0A845G1R7"/>
<dbReference type="Proteomes" id="UP000470302">
    <property type="component" value="Unassembled WGS sequence"/>
</dbReference>
<accession>A0A845G1R7</accession>
<protein>
    <submittedName>
        <fullName evidence="1">Uncharacterized protein</fullName>
    </submittedName>
</protein>
<evidence type="ECO:0000313" key="2">
    <source>
        <dbReference type="Proteomes" id="UP000470302"/>
    </source>
</evidence>
<sequence length="83" mass="9597">MTTAHATSFTFMEIQIEASAYHQEGQWLPEYRVVKSADDATPLKRPQILGFADRETAVLMAVEYGTYEIRCQEYKAKYARVHH</sequence>
<reference evidence="1 2" key="1">
    <citation type="submission" date="2020-01" db="EMBL/GenBank/DDBJ databases">
        <title>Novel species isolated from a subtropical stream in China.</title>
        <authorList>
            <person name="Lu H."/>
        </authorList>
    </citation>
    <scope>NUCLEOTIDE SEQUENCE [LARGE SCALE GENOMIC DNA]</scope>
    <source>
        <strain evidence="1 2">FT82W</strain>
    </source>
</reference>
<dbReference type="EMBL" id="WWCW01000021">
    <property type="protein sequence ID" value="MYM87325.1"/>
    <property type="molecule type" value="Genomic_DNA"/>
</dbReference>
<dbReference type="RefSeq" id="WP_161096482.1">
    <property type="nucleotide sequence ID" value="NZ_WWCW01000021.1"/>
</dbReference>
<gene>
    <name evidence="1" type="ORF">GTP91_09050</name>
</gene>
<organism evidence="1 2">
    <name type="scientific">Duganella vulcania</name>
    <dbReference type="NCBI Taxonomy" id="2692166"/>
    <lineage>
        <taxon>Bacteria</taxon>
        <taxon>Pseudomonadati</taxon>
        <taxon>Pseudomonadota</taxon>
        <taxon>Betaproteobacteria</taxon>
        <taxon>Burkholderiales</taxon>
        <taxon>Oxalobacteraceae</taxon>
        <taxon>Telluria group</taxon>
        <taxon>Duganella</taxon>
    </lineage>
</organism>
<evidence type="ECO:0000313" key="1">
    <source>
        <dbReference type="EMBL" id="MYM87325.1"/>
    </source>
</evidence>
<name>A0A845G1R7_9BURK</name>
<comment type="caution">
    <text evidence="1">The sequence shown here is derived from an EMBL/GenBank/DDBJ whole genome shotgun (WGS) entry which is preliminary data.</text>
</comment>